<proteinExistence type="predicted"/>
<reference evidence="2 3" key="1">
    <citation type="submission" date="2019-02" db="EMBL/GenBank/DDBJ databases">
        <title>Deep-cultivation of Planctomycetes and their phenomic and genomic characterization uncovers novel biology.</title>
        <authorList>
            <person name="Wiegand S."/>
            <person name="Jogler M."/>
            <person name="Boedeker C."/>
            <person name="Pinto D."/>
            <person name="Vollmers J."/>
            <person name="Rivas-Marin E."/>
            <person name="Kohn T."/>
            <person name="Peeters S.H."/>
            <person name="Heuer A."/>
            <person name="Rast P."/>
            <person name="Oberbeckmann S."/>
            <person name="Bunk B."/>
            <person name="Jeske O."/>
            <person name="Meyerdierks A."/>
            <person name="Storesund J.E."/>
            <person name="Kallscheuer N."/>
            <person name="Luecker S."/>
            <person name="Lage O.M."/>
            <person name="Pohl T."/>
            <person name="Merkel B.J."/>
            <person name="Hornburger P."/>
            <person name="Mueller R.-W."/>
            <person name="Bruemmer F."/>
            <person name="Labrenz M."/>
            <person name="Spormann A.M."/>
            <person name="Op den Camp H."/>
            <person name="Overmann J."/>
            <person name="Amann R."/>
            <person name="Jetten M.S.M."/>
            <person name="Mascher T."/>
            <person name="Medema M.H."/>
            <person name="Devos D.P."/>
            <person name="Kaster A.-K."/>
            <person name="Ovreas L."/>
            <person name="Rohde M."/>
            <person name="Galperin M.Y."/>
            <person name="Jogler C."/>
        </authorList>
    </citation>
    <scope>NUCLEOTIDE SEQUENCE [LARGE SCALE GENOMIC DNA]</scope>
    <source>
        <strain evidence="2 3">Poly30</strain>
    </source>
</reference>
<organism evidence="2 3">
    <name type="scientific">Saltatorellus ferox</name>
    <dbReference type="NCBI Taxonomy" id="2528018"/>
    <lineage>
        <taxon>Bacteria</taxon>
        <taxon>Pseudomonadati</taxon>
        <taxon>Planctomycetota</taxon>
        <taxon>Planctomycetia</taxon>
        <taxon>Planctomycetia incertae sedis</taxon>
        <taxon>Saltatorellus</taxon>
    </lineage>
</organism>
<gene>
    <name evidence="2" type="ORF">Poly30_17530</name>
</gene>
<protein>
    <submittedName>
        <fullName evidence="2">Uncharacterized protein</fullName>
    </submittedName>
</protein>
<keyword evidence="3" id="KW-1185">Reference proteome</keyword>
<dbReference type="EMBL" id="CP036434">
    <property type="protein sequence ID" value="QDV06246.1"/>
    <property type="molecule type" value="Genomic_DNA"/>
</dbReference>
<sequence length="114" mass="12093">MVDGSSALGATGSPWPGERGKPRRRQDSWQAERTLFAAAAALLYLVQPSESLAQNCVPPFRGNAGLSPTAAVTVAAWMKLEELPVISMTVKDRLGSGSIFGLNVRNHEGTGREA</sequence>
<evidence type="ECO:0000313" key="2">
    <source>
        <dbReference type="EMBL" id="QDV06246.1"/>
    </source>
</evidence>
<evidence type="ECO:0000313" key="3">
    <source>
        <dbReference type="Proteomes" id="UP000320390"/>
    </source>
</evidence>
<feature type="region of interest" description="Disordered" evidence="1">
    <location>
        <begin position="1"/>
        <end position="29"/>
    </location>
</feature>
<evidence type="ECO:0000256" key="1">
    <source>
        <dbReference type="SAM" id="MobiDB-lite"/>
    </source>
</evidence>
<name>A0A518EQ80_9BACT</name>
<dbReference type="Proteomes" id="UP000320390">
    <property type="component" value="Chromosome"/>
</dbReference>
<accession>A0A518EQ80</accession>
<dbReference type="AlphaFoldDB" id="A0A518EQ80"/>